<dbReference type="KEGG" id="phr:C6569_11625"/>
<dbReference type="Proteomes" id="UP000237889">
    <property type="component" value="Chromosome"/>
</dbReference>
<dbReference type="InterPro" id="IPR032710">
    <property type="entry name" value="NTF2-like_dom_sf"/>
</dbReference>
<gene>
    <name evidence="2" type="ORF">C6569_11625</name>
</gene>
<reference evidence="2 3" key="1">
    <citation type="submission" date="2018-03" db="EMBL/GenBank/DDBJ databases">
        <title>Genome sequencing of Phreatobacter sp.</title>
        <authorList>
            <person name="Kim S.-J."/>
            <person name="Heo J."/>
            <person name="Kwon S.-W."/>
        </authorList>
    </citation>
    <scope>NUCLEOTIDE SEQUENCE [LARGE SCALE GENOMIC DNA]</scope>
    <source>
        <strain evidence="2 3">S-12</strain>
    </source>
</reference>
<evidence type="ECO:0000313" key="3">
    <source>
        <dbReference type="Proteomes" id="UP000237889"/>
    </source>
</evidence>
<sequence length="143" mass="15720">MSTAGPSAHASLPAAIRRWHEIAVARDVAGLEALLAEDAVFESPVVHTPQAGKALVTRYLAAAFDVLNNEAFHYPNQWFGETSAVLEFATEIDGITVNGIDMISWDASDRITHFKVMIRPLKAINLVHEKMRERLMAMGPRPA</sequence>
<name>A0A2S0NBX8_9HYPH</name>
<organism evidence="2 3">
    <name type="scientific">Phreatobacter cathodiphilus</name>
    <dbReference type="NCBI Taxonomy" id="1868589"/>
    <lineage>
        <taxon>Bacteria</taxon>
        <taxon>Pseudomonadati</taxon>
        <taxon>Pseudomonadota</taxon>
        <taxon>Alphaproteobacteria</taxon>
        <taxon>Hyphomicrobiales</taxon>
        <taxon>Phreatobacteraceae</taxon>
        <taxon>Phreatobacter</taxon>
    </lineage>
</organism>
<dbReference type="OrthoDB" id="1163083at2"/>
<keyword evidence="3" id="KW-1185">Reference proteome</keyword>
<proteinExistence type="predicted"/>
<evidence type="ECO:0000313" key="2">
    <source>
        <dbReference type="EMBL" id="AVO45662.1"/>
    </source>
</evidence>
<dbReference type="AlphaFoldDB" id="A0A2S0NBX8"/>
<evidence type="ECO:0000259" key="1">
    <source>
        <dbReference type="Pfam" id="PF12680"/>
    </source>
</evidence>
<dbReference type="Gene3D" id="3.10.450.50">
    <property type="match status" value="1"/>
</dbReference>
<dbReference type="EMBL" id="CP027668">
    <property type="protein sequence ID" value="AVO45662.1"/>
    <property type="molecule type" value="Genomic_DNA"/>
</dbReference>
<dbReference type="SUPFAM" id="SSF54427">
    <property type="entry name" value="NTF2-like"/>
    <property type="match status" value="1"/>
</dbReference>
<accession>A0A2S0NBX8</accession>
<dbReference type="RefSeq" id="WP_106749003.1">
    <property type="nucleotide sequence ID" value="NZ_CP027668.1"/>
</dbReference>
<protein>
    <recommendedName>
        <fullName evidence="1">SnoaL-like domain-containing protein</fullName>
    </recommendedName>
</protein>
<dbReference type="InterPro" id="IPR037401">
    <property type="entry name" value="SnoaL-like"/>
</dbReference>
<dbReference type="Pfam" id="PF12680">
    <property type="entry name" value="SnoaL_2"/>
    <property type="match status" value="1"/>
</dbReference>
<feature type="domain" description="SnoaL-like" evidence="1">
    <location>
        <begin position="16"/>
        <end position="112"/>
    </location>
</feature>